<dbReference type="GO" id="GO:0005886">
    <property type="term" value="C:plasma membrane"/>
    <property type="evidence" value="ECO:0007669"/>
    <property type="project" value="UniProtKB-SubCell"/>
</dbReference>
<keyword evidence="8" id="KW-0624">Polysaccharide degradation</keyword>
<evidence type="ECO:0000313" key="14">
    <source>
        <dbReference type="Proteomes" id="UP000494216"/>
    </source>
</evidence>
<dbReference type="GO" id="GO:0000272">
    <property type="term" value="P:polysaccharide catabolic process"/>
    <property type="evidence" value="ECO:0007669"/>
    <property type="project" value="UniProtKB-KW"/>
</dbReference>
<evidence type="ECO:0000256" key="6">
    <source>
        <dbReference type="ARBA" id="ARBA00023277"/>
    </source>
</evidence>
<sequence length="574" mass="64832">MRIASFVVLVIVLNGFAQWLYNLPRYVGPDVPKGKLNSLSFAPFREGQSPLEEKFPTPEQLDADLRLLADKTLTIRTYASAEGSMPAIPPLARKYGLKMTQGAWLGIVKKDHQKEIQELIRAANAYPDVIKRVIVGNEVLLRGDFGPKELIGYIRQVKQAVKQPVSYADVWSMYMKYPELIREVDFITIHILPYWEDEPISVDQAPAHIERIYKHVRHEADLIAPGKPILIGESGWPSAGRQRGWAIPGIVNEAKFIRGLIKVANENGFDYNIVEAINQSWKSEFEGIVGANWGLFSVDRKEVFPLTGKVYEHAEWHKELVASTLIFLIAVLGYNKRLQRLTALRLASFLLFIQLLGFLLVNQLDNLWYTSYSDWQRLQSLLIVGLNAVLGGLITHRAYCLLSGQTNRPKLGSWLYTSYLLFAAFAIYKTFGLALAGRYLSFPLVSAYLPAAGIFALILIRYVTERQYSAAALEINRLVGDGHRKFPYDKIVGYGLIFTGLALIIGEFIAFAASRDFILAYPDIRERSAWAFIFTITNYQMLAWLACVGILAVPLLMRENKLSDDKIKVIKPLV</sequence>
<comment type="caution">
    <text evidence="13">The sequence shown here is derived from an EMBL/GenBank/DDBJ whole genome shotgun (WGS) entry which is preliminary data.</text>
</comment>
<evidence type="ECO:0000313" key="13">
    <source>
        <dbReference type="EMBL" id="CAA9889535.1"/>
    </source>
</evidence>
<evidence type="ECO:0000256" key="9">
    <source>
        <dbReference type="ARBA" id="ARBA00037649"/>
    </source>
</evidence>
<feature type="transmembrane region" description="Helical" evidence="12">
    <location>
        <begin position="414"/>
        <end position="436"/>
    </location>
</feature>
<evidence type="ECO:0000256" key="4">
    <source>
        <dbReference type="ARBA" id="ARBA00023136"/>
    </source>
</evidence>
<keyword evidence="14" id="KW-1185">Reference proteome</keyword>
<comment type="subcellular location">
    <subcellularLocation>
        <location evidence="1">Cell membrane</location>
    </subcellularLocation>
</comment>
<dbReference type="SUPFAM" id="SSF51445">
    <property type="entry name" value="(Trans)glycosidases"/>
    <property type="match status" value="1"/>
</dbReference>
<gene>
    <name evidence="13" type="ORF">METHB2_110034</name>
</gene>
<keyword evidence="5" id="KW-0325">Glycoprotein</keyword>
<keyword evidence="7" id="KW-0961">Cell wall biogenesis/degradation</keyword>
<evidence type="ECO:0000256" key="3">
    <source>
        <dbReference type="ARBA" id="ARBA00022801"/>
    </source>
</evidence>
<feature type="transmembrane region" description="Helical" evidence="12">
    <location>
        <begin position="442"/>
        <end position="463"/>
    </location>
</feature>
<feature type="transmembrane region" description="Helical" evidence="12">
    <location>
        <begin position="342"/>
        <end position="361"/>
    </location>
</feature>
<dbReference type="GO" id="GO:0071555">
    <property type="term" value="P:cell wall organization"/>
    <property type="evidence" value="ECO:0007669"/>
    <property type="project" value="UniProtKB-KW"/>
</dbReference>
<evidence type="ECO:0000256" key="5">
    <source>
        <dbReference type="ARBA" id="ARBA00023180"/>
    </source>
</evidence>
<keyword evidence="12" id="KW-0812">Transmembrane</keyword>
<dbReference type="RefSeq" id="WP_174624535.1">
    <property type="nucleotide sequence ID" value="NZ_CADCXN010000013.1"/>
</dbReference>
<name>A0A8S0X6V0_9GAMM</name>
<dbReference type="Proteomes" id="UP000494216">
    <property type="component" value="Unassembled WGS sequence"/>
</dbReference>
<dbReference type="AlphaFoldDB" id="A0A8S0X6V0"/>
<evidence type="ECO:0000256" key="8">
    <source>
        <dbReference type="ARBA" id="ARBA00023326"/>
    </source>
</evidence>
<evidence type="ECO:0000256" key="7">
    <source>
        <dbReference type="ARBA" id="ARBA00023316"/>
    </source>
</evidence>
<dbReference type="InterPro" id="IPR050732">
    <property type="entry name" value="Beta-glucan_modifiers"/>
</dbReference>
<dbReference type="InterPro" id="IPR017853">
    <property type="entry name" value="GH"/>
</dbReference>
<dbReference type="PANTHER" id="PTHR16631:SF17">
    <property type="entry name" value="GLUCAN ENDO-1,3-BETA-GLUCOSIDASE BTGC"/>
    <property type="match status" value="1"/>
</dbReference>
<comment type="function">
    <text evidence="9">Glucanases play a role in cell expansion during growth, in cell-cell fusion during mating, and in spore release during sporulation. This enzyme may be involved in beta-glucan degradation. Active on laminarin and lichenan.</text>
</comment>
<feature type="transmembrane region" description="Helical" evidence="12">
    <location>
        <begin position="532"/>
        <end position="556"/>
    </location>
</feature>
<reference evidence="13 14" key="1">
    <citation type="submission" date="2020-02" db="EMBL/GenBank/DDBJ databases">
        <authorList>
            <person name="Hogendoorn C."/>
        </authorList>
    </citation>
    <scope>NUCLEOTIDE SEQUENCE [LARGE SCALE GENOMIC DNA]</scope>
    <source>
        <strain evidence="13">METHB21</strain>
    </source>
</reference>
<evidence type="ECO:0000256" key="2">
    <source>
        <dbReference type="ARBA" id="ARBA00022475"/>
    </source>
</evidence>
<accession>A0A8S0X6V0</accession>
<keyword evidence="3" id="KW-0378">Hydrolase</keyword>
<evidence type="ECO:0000256" key="12">
    <source>
        <dbReference type="SAM" id="Phobius"/>
    </source>
</evidence>
<feature type="transmembrane region" description="Helical" evidence="12">
    <location>
        <begin position="491"/>
        <end position="512"/>
    </location>
</feature>
<dbReference type="Gene3D" id="3.20.20.80">
    <property type="entry name" value="Glycosidases"/>
    <property type="match status" value="1"/>
</dbReference>
<evidence type="ECO:0000256" key="1">
    <source>
        <dbReference type="ARBA" id="ARBA00004236"/>
    </source>
</evidence>
<organism evidence="13 14">
    <name type="scientific">Candidatus Methylobacter favarea</name>
    <dbReference type="NCBI Taxonomy" id="2707345"/>
    <lineage>
        <taxon>Bacteria</taxon>
        <taxon>Pseudomonadati</taxon>
        <taxon>Pseudomonadota</taxon>
        <taxon>Gammaproteobacteria</taxon>
        <taxon>Methylococcales</taxon>
        <taxon>Methylococcaceae</taxon>
        <taxon>Methylobacter</taxon>
    </lineage>
</organism>
<feature type="transmembrane region" description="Helical" evidence="12">
    <location>
        <begin position="316"/>
        <end position="335"/>
    </location>
</feature>
<keyword evidence="6" id="KW-0119">Carbohydrate metabolism</keyword>
<keyword evidence="2" id="KW-1003">Cell membrane</keyword>
<evidence type="ECO:0000256" key="11">
    <source>
        <dbReference type="ARBA" id="ARBA00043078"/>
    </source>
</evidence>
<protein>
    <recommendedName>
        <fullName evidence="11">Endo-1,3-beta-glucanase btgC</fullName>
    </recommendedName>
    <alternativeName>
        <fullName evidence="10">Laminarinase btgC</fullName>
    </alternativeName>
</protein>
<proteinExistence type="predicted"/>
<dbReference type="GO" id="GO:0016787">
    <property type="term" value="F:hydrolase activity"/>
    <property type="evidence" value="ECO:0007669"/>
    <property type="project" value="UniProtKB-KW"/>
</dbReference>
<keyword evidence="4 12" id="KW-0472">Membrane</keyword>
<dbReference type="PANTHER" id="PTHR16631">
    <property type="entry name" value="GLUCAN 1,3-BETA-GLUCOSIDASE"/>
    <property type="match status" value="1"/>
</dbReference>
<dbReference type="EMBL" id="CADCXN010000013">
    <property type="protein sequence ID" value="CAA9889535.1"/>
    <property type="molecule type" value="Genomic_DNA"/>
</dbReference>
<keyword evidence="12" id="KW-1133">Transmembrane helix</keyword>
<evidence type="ECO:0000256" key="10">
    <source>
        <dbReference type="ARBA" id="ARBA00042373"/>
    </source>
</evidence>
<feature type="transmembrane region" description="Helical" evidence="12">
    <location>
        <begin position="381"/>
        <end position="402"/>
    </location>
</feature>